<evidence type="ECO:0000256" key="4">
    <source>
        <dbReference type="ARBA" id="ARBA00023163"/>
    </source>
</evidence>
<dbReference type="InterPro" id="IPR036388">
    <property type="entry name" value="WH-like_DNA-bd_sf"/>
</dbReference>
<reference evidence="6 7" key="1">
    <citation type="submission" date="2024-03" db="EMBL/GenBank/DDBJ databases">
        <title>Human intestinal bacterial collection.</title>
        <authorList>
            <person name="Pauvert C."/>
            <person name="Hitch T.C.A."/>
            <person name="Clavel T."/>
        </authorList>
    </citation>
    <scope>NUCLEOTIDE SEQUENCE [LARGE SCALE GENOMIC DNA]</scope>
    <source>
        <strain evidence="6 7">CLA-SR-H021</strain>
    </source>
</reference>
<dbReference type="Pfam" id="PF03466">
    <property type="entry name" value="LysR_substrate"/>
    <property type="match status" value="1"/>
</dbReference>
<keyword evidence="3" id="KW-0238">DNA-binding</keyword>
<dbReference type="PROSITE" id="PS50931">
    <property type="entry name" value="HTH_LYSR"/>
    <property type="match status" value="1"/>
</dbReference>
<dbReference type="Pfam" id="PF00126">
    <property type="entry name" value="HTH_1"/>
    <property type="match status" value="1"/>
</dbReference>
<evidence type="ECO:0000256" key="2">
    <source>
        <dbReference type="ARBA" id="ARBA00023015"/>
    </source>
</evidence>
<dbReference type="PANTHER" id="PTHR30126:SF40">
    <property type="entry name" value="HTH-TYPE TRANSCRIPTIONAL REGULATOR GLTR"/>
    <property type="match status" value="1"/>
</dbReference>
<organism evidence="6 7">
    <name type="scientific">Enterocloster hominis</name>
    <name type="common">ex Hitch et al. 2024</name>
    <dbReference type="NCBI Taxonomy" id="1917870"/>
    <lineage>
        <taxon>Bacteria</taxon>
        <taxon>Bacillati</taxon>
        <taxon>Bacillota</taxon>
        <taxon>Clostridia</taxon>
        <taxon>Lachnospirales</taxon>
        <taxon>Lachnospiraceae</taxon>
        <taxon>Enterocloster</taxon>
    </lineage>
</organism>
<evidence type="ECO:0000256" key="3">
    <source>
        <dbReference type="ARBA" id="ARBA00023125"/>
    </source>
</evidence>
<gene>
    <name evidence="6" type="ORF">WMQ36_03650</name>
</gene>
<dbReference type="EMBL" id="JBBMFM010000008">
    <property type="protein sequence ID" value="MEQ2424056.1"/>
    <property type="molecule type" value="Genomic_DNA"/>
</dbReference>
<dbReference type="InterPro" id="IPR036390">
    <property type="entry name" value="WH_DNA-bd_sf"/>
</dbReference>
<protein>
    <submittedName>
        <fullName evidence="6">LysR family transcriptional regulator</fullName>
    </submittedName>
</protein>
<dbReference type="InterPro" id="IPR000847">
    <property type="entry name" value="LysR_HTH_N"/>
</dbReference>
<name>A0ABV1D0Y3_9FIRM</name>
<comment type="similarity">
    <text evidence="1">Belongs to the LysR transcriptional regulatory family.</text>
</comment>
<dbReference type="RefSeq" id="WP_008723269.1">
    <property type="nucleotide sequence ID" value="NZ_JAJFDX010000009.1"/>
</dbReference>
<evidence type="ECO:0000259" key="5">
    <source>
        <dbReference type="PROSITE" id="PS50931"/>
    </source>
</evidence>
<dbReference type="PRINTS" id="PR00039">
    <property type="entry name" value="HTHLYSR"/>
</dbReference>
<evidence type="ECO:0000313" key="6">
    <source>
        <dbReference type="EMBL" id="MEQ2424056.1"/>
    </source>
</evidence>
<keyword evidence="2" id="KW-0805">Transcription regulation</keyword>
<feature type="domain" description="HTH lysR-type" evidence="5">
    <location>
        <begin position="1"/>
        <end position="58"/>
    </location>
</feature>
<keyword evidence="4" id="KW-0804">Transcription</keyword>
<accession>A0ABV1D0Y3</accession>
<dbReference type="InterPro" id="IPR005119">
    <property type="entry name" value="LysR_subst-bd"/>
</dbReference>
<comment type="caution">
    <text evidence="6">The sequence shown here is derived from an EMBL/GenBank/DDBJ whole genome shotgun (WGS) entry which is preliminary data.</text>
</comment>
<evidence type="ECO:0000313" key="7">
    <source>
        <dbReference type="Proteomes" id="UP001454086"/>
    </source>
</evidence>
<dbReference type="Gene3D" id="3.40.190.290">
    <property type="match status" value="1"/>
</dbReference>
<dbReference type="PANTHER" id="PTHR30126">
    <property type="entry name" value="HTH-TYPE TRANSCRIPTIONAL REGULATOR"/>
    <property type="match status" value="1"/>
</dbReference>
<proteinExistence type="inferred from homology"/>
<dbReference type="Proteomes" id="UP001454086">
    <property type="component" value="Unassembled WGS sequence"/>
</dbReference>
<dbReference type="SUPFAM" id="SSF46785">
    <property type="entry name" value="Winged helix' DNA-binding domain"/>
    <property type="match status" value="1"/>
</dbReference>
<sequence length="310" mass="35193">MKIEHFRYLVEIDKYHTISAAAKALYMGQTTLSSIVKSMEEELGYSIFQRTPKGVVLTQKGEQLMELAREITDKYEEVMVLKSEAAVISYPLNILFAPSLAENLPLELNQTLREIDATSLFKFSIAHRDRILSEVLNDSANIGVTYLFADEYVDMVYSAAKYKIDVEKIKKDKFYLVVGKEHRLADKKTVTLEDLRDIKVASESNFSFGGCERIFGSLYKNAKCRTSFPNADLICRALQHQDLAALLPGNLIAASIDRDMYSVMELEGLDAPNEILICVIHKEKSNMNSLEKQAVRIIKDYIKNLNLQEL</sequence>
<evidence type="ECO:0000256" key="1">
    <source>
        <dbReference type="ARBA" id="ARBA00009437"/>
    </source>
</evidence>
<dbReference type="SUPFAM" id="SSF53850">
    <property type="entry name" value="Periplasmic binding protein-like II"/>
    <property type="match status" value="1"/>
</dbReference>
<dbReference type="Gene3D" id="1.10.10.10">
    <property type="entry name" value="Winged helix-like DNA-binding domain superfamily/Winged helix DNA-binding domain"/>
    <property type="match status" value="1"/>
</dbReference>
<keyword evidence="7" id="KW-1185">Reference proteome</keyword>